<keyword evidence="1" id="KW-0418">Kinase</keyword>
<name>A0ABW9NY63_9ACTN</name>
<dbReference type="GO" id="GO:0005524">
    <property type="term" value="F:ATP binding"/>
    <property type="evidence" value="ECO:0007669"/>
    <property type="project" value="UniProtKB-KW"/>
</dbReference>
<keyword evidence="1" id="KW-0723">Serine/threonine-protein kinase</keyword>
<dbReference type="CDD" id="cd16936">
    <property type="entry name" value="HATPase_RsbW-like"/>
    <property type="match status" value="1"/>
</dbReference>
<evidence type="ECO:0000313" key="3">
    <source>
        <dbReference type="EMBL" id="MQS38212.1"/>
    </source>
</evidence>
<dbReference type="InterPro" id="IPR036890">
    <property type="entry name" value="HATPase_C_sf"/>
</dbReference>
<reference evidence="3 4" key="1">
    <citation type="submission" date="2019-06" db="EMBL/GenBank/DDBJ databases">
        <title>Comparative genomics and metabolomics analyses of clavulanic acid producing Streptomyces species provides insight into specialized metabolism and evolution of beta-lactam biosynthetic gene clusters.</title>
        <authorList>
            <person name="Moore M.A."/>
            <person name="Cruz-Morales P."/>
            <person name="Barona Gomez F."/>
            <person name="Kapil T."/>
        </authorList>
    </citation>
    <scope>NUCLEOTIDE SEQUENCE [LARGE SCALE GENOMIC DNA]</scope>
    <source>
        <strain evidence="3 4">T-272</strain>
    </source>
</reference>
<protein>
    <submittedName>
        <fullName evidence="3">ATP-binding protein</fullName>
    </submittedName>
</protein>
<dbReference type="EMBL" id="VDEQ01000249">
    <property type="protein sequence ID" value="MQS38212.1"/>
    <property type="molecule type" value="Genomic_DNA"/>
</dbReference>
<evidence type="ECO:0000256" key="1">
    <source>
        <dbReference type="ARBA" id="ARBA00022527"/>
    </source>
</evidence>
<evidence type="ECO:0000259" key="2">
    <source>
        <dbReference type="Pfam" id="PF13581"/>
    </source>
</evidence>
<gene>
    <name evidence="3" type="ORF">FFZ77_22090</name>
</gene>
<dbReference type="Pfam" id="PF13581">
    <property type="entry name" value="HATPase_c_2"/>
    <property type="match status" value="1"/>
</dbReference>
<dbReference type="PANTHER" id="PTHR35526">
    <property type="entry name" value="ANTI-SIGMA-F FACTOR RSBW-RELATED"/>
    <property type="match status" value="1"/>
</dbReference>
<keyword evidence="3" id="KW-0067">ATP-binding</keyword>
<organism evidence="3 4">
    <name type="scientific">Streptomyces katsurahamanus</name>
    <dbReference type="NCBI Taxonomy" id="2577098"/>
    <lineage>
        <taxon>Bacteria</taxon>
        <taxon>Bacillati</taxon>
        <taxon>Actinomycetota</taxon>
        <taxon>Actinomycetes</taxon>
        <taxon>Kitasatosporales</taxon>
        <taxon>Streptomycetaceae</taxon>
        <taxon>Streptomyces</taxon>
    </lineage>
</organism>
<dbReference type="Gene3D" id="3.30.565.10">
    <property type="entry name" value="Histidine kinase-like ATPase, C-terminal domain"/>
    <property type="match status" value="1"/>
</dbReference>
<dbReference type="InterPro" id="IPR050267">
    <property type="entry name" value="Anti-sigma-factor_SerPK"/>
</dbReference>
<proteinExistence type="predicted"/>
<comment type="caution">
    <text evidence="3">The sequence shown here is derived from an EMBL/GenBank/DDBJ whole genome shotgun (WGS) entry which is preliminary data.</text>
</comment>
<dbReference type="SUPFAM" id="SSF55874">
    <property type="entry name" value="ATPase domain of HSP90 chaperone/DNA topoisomerase II/histidine kinase"/>
    <property type="match status" value="1"/>
</dbReference>
<keyword evidence="1" id="KW-0808">Transferase</keyword>
<dbReference type="InterPro" id="IPR003594">
    <property type="entry name" value="HATPase_dom"/>
</dbReference>
<feature type="domain" description="Histidine kinase/HSP90-like ATPase" evidence="2">
    <location>
        <begin position="21"/>
        <end position="118"/>
    </location>
</feature>
<dbReference type="Proteomes" id="UP000460558">
    <property type="component" value="Unassembled WGS sequence"/>
</dbReference>
<keyword evidence="4" id="KW-1185">Reference proteome</keyword>
<dbReference type="PANTHER" id="PTHR35526:SF3">
    <property type="entry name" value="ANTI-SIGMA-F FACTOR RSBW"/>
    <property type="match status" value="1"/>
</dbReference>
<sequence>MTTPASPTDPERHRRTYASTLHAPRLARADLASCLDAWGLGHGIDDLALVATELVTNSVTHTETAQVRVSLSRLGDSTVRLTVTDTSRKLPPSSPATADEDDVHGRGLLLVAALTSRWGAERLITGKRVWAELDITPKSRDQHSRPSP</sequence>
<evidence type="ECO:0000313" key="4">
    <source>
        <dbReference type="Proteomes" id="UP000460558"/>
    </source>
</evidence>
<accession>A0ABW9NY63</accession>
<keyword evidence="3" id="KW-0547">Nucleotide-binding</keyword>